<sequence length="490" mass="54308">MENQPLIESTRLPVVRRFTYGVGHVLNDLCASLWFTYLVVFFHRVLQFDNAAAGYVMMTGQVFDAISTPLVGYESDVSRGLCNYGKRKSWHLVGSFCVAVAFIFVFHSCFGCTVSTSLWAKFIYYVPFLFLSQFGWASVQISHLALIPELTSDEHERVELNTIRYSFTVISNITVFVIMWLLLKFSDNGHPMHPLSTSLGPDDLHQFQMLVYIVVAIGGVFCFIFHIGTKEKSTRPTQKGLETSQTSLQRSHGTMIWKDWLKCRQFYQVAGIYMCTRLMVNVSQVYVPLYVTDTLQLNKDYVALIPLVIYISGFVSSLIIKPLNRFVGRKMAFFLSAVLVLGACDWILVGDVGKQVFGIAILLGSGGSMALVTSLSMTADLINQNTESGAFVYGAMSFTDKLSNGLAVLVIQLVHPCKSNAVNDDNSVMAAGLNEGCCAACHDFYQTVMAYVPGGAAILSLIILATLIRTKIGQRNNTGEVLSINPEEPH</sequence>
<dbReference type="FunFam" id="1.20.1250.20:FF:000431">
    <property type="entry name" value="Predicted protein"/>
    <property type="match status" value="1"/>
</dbReference>
<accession>A0A9Q1BNC5</accession>
<feature type="transmembrane region" description="Helical" evidence="2">
    <location>
        <begin position="390"/>
        <end position="414"/>
    </location>
</feature>
<feature type="transmembrane region" description="Helical" evidence="2">
    <location>
        <begin position="450"/>
        <end position="468"/>
    </location>
</feature>
<feature type="transmembrane region" description="Helical" evidence="2">
    <location>
        <begin position="209"/>
        <end position="229"/>
    </location>
</feature>
<proteinExistence type="inferred from homology"/>
<dbReference type="SUPFAM" id="SSF103473">
    <property type="entry name" value="MFS general substrate transporter"/>
    <property type="match status" value="1"/>
</dbReference>
<evidence type="ECO:0000313" key="3">
    <source>
        <dbReference type="EMBL" id="KAJ8029676.1"/>
    </source>
</evidence>
<reference evidence="3" key="1">
    <citation type="submission" date="2021-10" db="EMBL/GenBank/DDBJ databases">
        <title>Tropical sea cucumber genome reveals ecological adaptation and Cuvierian tubules defense mechanism.</title>
        <authorList>
            <person name="Chen T."/>
        </authorList>
    </citation>
    <scope>NUCLEOTIDE SEQUENCE</scope>
    <source>
        <strain evidence="3">Nanhai2018</strain>
        <tissue evidence="3">Muscle</tissue>
    </source>
</reference>
<keyword evidence="2" id="KW-0472">Membrane</keyword>
<name>A0A9Q1BNC5_HOLLE</name>
<feature type="transmembrane region" description="Helical" evidence="2">
    <location>
        <begin position="25"/>
        <end position="46"/>
    </location>
</feature>
<comment type="similarity">
    <text evidence="1">Belongs to the major facilitator superfamily.</text>
</comment>
<dbReference type="GO" id="GO:0043474">
    <property type="term" value="P:pigment metabolic process involved in pigmentation"/>
    <property type="evidence" value="ECO:0007669"/>
    <property type="project" value="TreeGrafter"/>
</dbReference>
<comment type="caution">
    <text evidence="3">The sequence shown here is derived from an EMBL/GenBank/DDBJ whole genome shotgun (WGS) entry which is preliminary data.</text>
</comment>
<evidence type="ECO:0000256" key="2">
    <source>
        <dbReference type="SAM" id="Phobius"/>
    </source>
</evidence>
<dbReference type="AlphaFoldDB" id="A0A9Q1BNC5"/>
<gene>
    <name evidence="3" type="ORF">HOLleu_29127</name>
</gene>
<organism evidence="3 4">
    <name type="scientific">Holothuria leucospilota</name>
    <name type="common">Black long sea cucumber</name>
    <name type="synonym">Mertensiothuria leucospilota</name>
    <dbReference type="NCBI Taxonomy" id="206669"/>
    <lineage>
        <taxon>Eukaryota</taxon>
        <taxon>Metazoa</taxon>
        <taxon>Echinodermata</taxon>
        <taxon>Eleutherozoa</taxon>
        <taxon>Echinozoa</taxon>
        <taxon>Holothuroidea</taxon>
        <taxon>Aspidochirotacea</taxon>
        <taxon>Aspidochirotida</taxon>
        <taxon>Holothuriidae</taxon>
        <taxon>Holothuria</taxon>
    </lineage>
</organism>
<feature type="transmembrane region" description="Helical" evidence="2">
    <location>
        <begin position="122"/>
        <end position="141"/>
    </location>
</feature>
<dbReference type="Proteomes" id="UP001152320">
    <property type="component" value="Chromosome 14"/>
</dbReference>
<feature type="transmembrane region" description="Helical" evidence="2">
    <location>
        <begin position="162"/>
        <end position="183"/>
    </location>
</feature>
<dbReference type="GO" id="GO:0008643">
    <property type="term" value="P:carbohydrate transport"/>
    <property type="evidence" value="ECO:0007669"/>
    <property type="project" value="InterPro"/>
</dbReference>
<feature type="transmembrane region" description="Helical" evidence="2">
    <location>
        <begin position="92"/>
        <end position="116"/>
    </location>
</feature>
<keyword evidence="2" id="KW-0812">Transmembrane</keyword>
<dbReference type="GO" id="GO:0048021">
    <property type="term" value="P:regulation of melanin biosynthetic process"/>
    <property type="evidence" value="ECO:0007669"/>
    <property type="project" value="TreeGrafter"/>
</dbReference>
<feature type="transmembrane region" description="Helical" evidence="2">
    <location>
        <begin position="355"/>
        <end position="378"/>
    </location>
</feature>
<dbReference type="Pfam" id="PF13347">
    <property type="entry name" value="MFS_2"/>
    <property type="match status" value="1"/>
</dbReference>
<protein>
    <submittedName>
        <fullName evidence="3">Major facilitator superfamily domain-containing protein 12</fullName>
    </submittedName>
</protein>
<dbReference type="GO" id="GO:0015293">
    <property type="term" value="F:symporter activity"/>
    <property type="evidence" value="ECO:0007669"/>
    <property type="project" value="InterPro"/>
</dbReference>
<keyword evidence="2" id="KW-1133">Transmembrane helix</keyword>
<dbReference type="OrthoDB" id="1730117at2759"/>
<dbReference type="InterPro" id="IPR036259">
    <property type="entry name" value="MFS_trans_sf"/>
</dbReference>
<dbReference type="EMBL" id="JAIZAY010000014">
    <property type="protein sequence ID" value="KAJ8029676.1"/>
    <property type="molecule type" value="Genomic_DNA"/>
</dbReference>
<evidence type="ECO:0000256" key="1">
    <source>
        <dbReference type="ARBA" id="ARBA00008335"/>
    </source>
</evidence>
<dbReference type="CDD" id="cd17491">
    <property type="entry name" value="MFS_MFSD12"/>
    <property type="match status" value="1"/>
</dbReference>
<dbReference type="InterPro" id="IPR039672">
    <property type="entry name" value="MFS_2"/>
</dbReference>
<feature type="transmembrane region" description="Helical" evidence="2">
    <location>
        <begin position="266"/>
        <end position="289"/>
    </location>
</feature>
<dbReference type="GO" id="GO:0005886">
    <property type="term" value="C:plasma membrane"/>
    <property type="evidence" value="ECO:0007669"/>
    <property type="project" value="TreeGrafter"/>
</dbReference>
<dbReference type="PANTHER" id="PTHR11328">
    <property type="entry name" value="MAJOR FACILITATOR SUPERFAMILY DOMAIN-CONTAINING PROTEIN"/>
    <property type="match status" value="1"/>
</dbReference>
<feature type="transmembrane region" description="Helical" evidence="2">
    <location>
        <begin position="332"/>
        <end position="349"/>
    </location>
</feature>
<evidence type="ECO:0000313" key="4">
    <source>
        <dbReference type="Proteomes" id="UP001152320"/>
    </source>
</evidence>
<dbReference type="Gene3D" id="1.20.1250.20">
    <property type="entry name" value="MFS general substrate transporter like domains"/>
    <property type="match status" value="2"/>
</dbReference>
<dbReference type="PANTHER" id="PTHR11328:SF28">
    <property type="entry name" value="MAJOR FACILITATOR SUPERFAMILY DOMAIN-CONTAINING PROTEIN 12"/>
    <property type="match status" value="1"/>
</dbReference>
<feature type="transmembrane region" description="Helical" evidence="2">
    <location>
        <begin position="301"/>
        <end position="320"/>
    </location>
</feature>
<keyword evidence="4" id="KW-1185">Reference proteome</keyword>